<name>A0ACC2EDM5_DIPCM</name>
<comment type="caution">
    <text evidence="1">The sequence shown here is derived from an EMBL/GenBank/DDBJ whole genome shotgun (WGS) entry which is preliminary data.</text>
</comment>
<reference evidence="2" key="1">
    <citation type="journal article" date="2024" name="Proc. Natl. Acad. Sci. U.S.A.">
        <title>Extraordinary preservation of gene collinearity over three hundred million years revealed in homosporous lycophytes.</title>
        <authorList>
            <person name="Li C."/>
            <person name="Wickell D."/>
            <person name="Kuo L.Y."/>
            <person name="Chen X."/>
            <person name="Nie B."/>
            <person name="Liao X."/>
            <person name="Peng D."/>
            <person name="Ji J."/>
            <person name="Jenkins J."/>
            <person name="Williams M."/>
            <person name="Shu S."/>
            <person name="Plott C."/>
            <person name="Barry K."/>
            <person name="Rajasekar S."/>
            <person name="Grimwood J."/>
            <person name="Han X."/>
            <person name="Sun S."/>
            <person name="Hou Z."/>
            <person name="He W."/>
            <person name="Dai G."/>
            <person name="Sun C."/>
            <person name="Schmutz J."/>
            <person name="Leebens-Mack J.H."/>
            <person name="Li F.W."/>
            <person name="Wang L."/>
        </authorList>
    </citation>
    <scope>NUCLEOTIDE SEQUENCE [LARGE SCALE GENOMIC DNA]</scope>
    <source>
        <strain evidence="2">cv. PW_Plant_1</strain>
    </source>
</reference>
<evidence type="ECO:0000313" key="1">
    <source>
        <dbReference type="EMBL" id="KAJ7564407.1"/>
    </source>
</evidence>
<accession>A0ACC2EDM5</accession>
<dbReference type="Proteomes" id="UP001162992">
    <property type="component" value="Chromosome 2"/>
</dbReference>
<proteinExistence type="predicted"/>
<gene>
    <name evidence="1" type="ORF">O6H91_02G016200</name>
</gene>
<keyword evidence="2" id="KW-1185">Reference proteome</keyword>
<organism evidence="1 2">
    <name type="scientific">Diphasiastrum complanatum</name>
    <name type="common">Issler's clubmoss</name>
    <name type="synonym">Lycopodium complanatum</name>
    <dbReference type="NCBI Taxonomy" id="34168"/>
    <lineage>
        <taxon>Eukaryota</taxon>
        <taxon>Viridiplantae</taxon>
        <taxon>Streptophyta</taxon>
        <taxon>Embryophyta</taxon>
        <taxon>Tracheophyta</taxon>
        <taxon>Lycopodiopsida</taxon>
        <taxon>Lycopodiales</taxon>
        <taxon>Lycopodiaceae</taxon>
        <taxon>Lycopodioideae</taxon>
        <taxon>Diphasiastrum</taxon>
    </lineage>
</organism>
<protein>
    <submittedName>
        <fullName evidence="1">Uncharacterized protein</fullName>
    </submittedName>
</protein>
<evidence type="ECO:0000313" key="2">
    <source>
        <dbReference type="Proteomes" id="UP001162992"/>
    </source>
</evidence>
<dbReference type="EMBL" id="CM055093">
    <property type="protein sequence ID" value="KAJ7564407.1"/>
    <property type="molecule type" value="Genomic_DNA"/>
</dbReference>
<sequence length="323" mass="34593">MDVSLLISLCLILVPAVTFASVNPPPTIPATPESSTQLFFVCNSSANFQNNSAFERNLNSVLKALLNDTPSPSELTKEHVQGTDPGKVYGYSQCFFTSLSQAKCSRCIKRAVNQTSLLCQNSISATIVYDECLVYYGAQEHKISLDLISTLTYSPGSPFRQNLNKVWSMLSQQASRTENPVAFAYGSSPDLAFGFAQCHNLSASDCTGRFDSAVQQVGFVMGARIIAPDLFIRYENRSFFTGGMPFQILAPAESPVGSPVAQSPTSNRPLGSPVAQSPSTSSQTISPSTQPPQTRSCGHVSVPGILTTVIGGATLLPISKFLK</sequence>